<organism evidence="14 15">
    <name type="scientific">Mycena chlorophos</name>
    <name type="common">Agaric fungus</name>
    <name type="synonym">Agaricus chlorophos</name>
    <dbReference type="NCBI Taxonomy" id="658473"/>
    <lineage>
        <taxon>Eukaryota</taxon>
        <taxon>Fungi</taxon>
        <taxon>Dikarya</taxon>
        <taxon>Basidiomycota</taxon>
        <taxon>Agaricomycotina</taxon>
        <taxon>Agaricomycetes</taxon>
        <taxon>Agaricomycetidae</taxon>
        <taxon>Agaricales</taxon>
        <taxon>Marasmiineae</taxon>
        <taxon>Mycenaceae</taxon>
        <taxon>Mycena</taxon>
    </lineage>
</organism>
<feature type="region of interest" description="Disordered" evidence="12">
    <location>
        <begin position="1053"/>
        <end position="1104"/>
    </location>
</feature>
<dbReference type="Pfam" id="PF13339">
    <property type="entry name" value="AATF-Che1"/>
    <property type="match status" value="1"/>
</dbReference>
<feature type="region of interest" description="Disordered" evidence="12">
    <location>
        <begin position="1574"/>
        <end position="1614"/>
    </location>
</feature>
<dbReference type="Proteomes" id="UP000815677">
    <property type="component" value="Unassembled WGS sequence"/>
</dbReference>
<evidence type="ECO:0000256" key="5">
    <source>
        <dbReference type="ARBA" id="ARBA00022741"/>
    </source>
</evidence>
<dbReference type="InterPro" id="IPR051079">
    <property type="entry name" value="Sorting_Nexin_Autophagy"/>
</dbReference>
<feature type="region of interest" description="Disordered" evidence="12">
    <location>
        <begin position="543"/>
        <end position="569"/>
    </location>
</feature>
<dbReference type="InterPro" id="IPR036871">
    <property type="entry name" value="PX_dom_sf"/>
</dbReference>
<keyword evidence="6" id="KW-0967">Endosome</keyword>
<feature type="compositionally biased region" description="Low complexity" evidence="12">
    <location>
        <begin position="136"/>
        <end position="151"/>
    </location>
</feature>
<dbReference type="CDD" id="cd07629">
    <property type="entry name" value="BAR_Atg20p"/>
    <property type="match status" value="1"/>
</dbReference>
<keyword evidence="7" id="KW-0067">ATP-binding</keyword>
<dbReference type="CDD" id="cd06867">
    <property type="entry name" value="PX_SNX41_42"/>
    <property type="match status" value="1"/>
</dbReference>
<keyword evidence="11" id="KW-0472">Membrane</keyword>
<dbReference type="InterPro" id="IPR013126">
    <property type="entry name" value="Hsp_70_fam"/>
</dbReference>
<reference evidence="14" key="1">
    <citation type="submission" date="2014-09" db="EMBL/GenBank/DDBJ databases">
        <title>Genome sequence of the luminous mushroom Mycena chlorophos for searching fungal bioluminescence genes.</title>
        <authorList>
            <person name="Tanaka Y."/>
            <person name="Kasuga D."/>
            <person name="Oba Y."/>
            <person name="Hase S."/>
            <person name="Sato K."/>
            <person name="Oba Y."/>
            <person name="Sakakibara Y."/>
        </authorList>
    </citation>
    <scope>NUCLEOTIDE SEQUENCE</scope>
</reference>
<dbReference type="Pfam" id="PF00787">
    <property type="entry name" value="PX"/>
    <property type="match status" value="1"/>
</dbReference>
<dbReference type="PROSITE" id="PS50195">
    <property type="entry name" value="PX"/>
    <property type="match status" value="1"/>
</dbReference>
<dbReference type="InterPro" id="IPR043129">
    <property type="entry name" value="ATPase_NBD"/>
</dbReference>
<dbReference type="PANTHER" id="PTHR46979">
    <property type="entry name" value="SORTING NEXIN-41"/>
    <property type="match status" value="1"/>
</dbReference>
<dbReference type="SMART" id="SM00312">
    <property type="entry name" value="PX"/>
    <property type="match status" value="1"/>
</dbReference>
<evidence type="ECO:0000256" key="3">
    <source>
        <dbReference type="ARBA" id="ARBA00013850"/>
    </source>
</evidence>
<feature type="compositionally biased region" description="Acidic residues" evidence="12">
    <location>
        <begin position="552"/>
        <end position="564"/>
    </location>
</feature>
<dbReference type="PANTHER" id="PTHR46979:SF2">
    <property type="entry name" value="SORTING NEXIN-41"/>
    <property type="match status" value="1"/>
</dbReference>
<gene>
    <name evidence="14" type="ORF">MCHLO_00633</name>
</gene>
<dbReference type="Gene3D" id="3.30.1520.10">
    <property type="entry name" value="Phox-like domain"/>
    <property type="match status" value="1"/>
</dbReference>
<dbReference type="InterPro" id="IPR001683">
    <property type="entry name" value="PX_dom"/>
</dbReference>
<dbReference type="Pfam" id="PF00012">
    <property type="entry name" value="HSP70"/>
    <property type="match status" value="2"/>
</dbReference>
<accession>A0ABQ0KVU3</accession>
<evidence type="ECO:0000256" key="2">
    <source>
        <dbReference type="ARBA" id="ARBA00010883"/>
    </source>
</evidence>
<feature type="domain" description="PX" evidence="13">
    <location>
        <begin position="1119"/>
        <end position="1238"/>
    </location>
</feature>
<dbReference type="InterPro" id="IPR025160">
    <property type="entry name" value="AATF"/>
</dbReference>
<evidence type="ECO:0000256" key="6">
    <source>
        <dbReference type="ARBA" id="ARBA00022753"/>
    </source>
</evidence>
<feature type="region of interest" description="Disordered" evidence="12">
    <location>
        <begin position="134"/>
        <end position="153"/>
    </location>
</feature>
<dbReference type="Gene3D" id="1.20.1270.60">
    <property type="entry name" value="Arfaptin homology (AH) domain/BAR domain"/>
    <property type="match status" value="2"/>
</dbReference>
<evidence type="ECO:0000256" key="4">
    <source>
        <dbReference type="ARBA" id="ARBA00022448"/>
    </source>
</evidence>
<dbReference type="Gene3D" id="3.30.420.40">
    <property type="match status" value="2"/>
</dbReference>
<evidence type="ECO:0000256" key="9">
    <source>
        <dbReference type="ARBA" id="ARBA00023006"/>
    </source>
</evidence>
<dbReference type="Pfam" id="PF08164">
    <property type="entry name" value="TRAUB"/>
    <property type="match status" value="1"/>
</dbReference>
<keyword evidence="15" id="KW-1185">Reference proteome</keyword>
<evidence type="ECO:0000256" key="8">
    <source>
        <dbReference type="ARBA" id="ARBA00022927"/>
    </source>
</evidence>
<feature type="region of interest" description="Disordered" evidence="12">
    <location>
        <begin position="1258"/>
        <end position="1280"/>
    </location>
</feature>
<proteinExistence type="inferred from homology"/>
<feature type="compositionally biased region" description="Basic and acidic residues" evidence="12">
    <location>
        <begin position="661"/>
        <end position="682"/>
    </location>
</feature>
<keyword evidence="8" id="KW-0653">Protein transport</keyword>
<keyword evidence="9" id="KW-0072">Autophagy</keyword>
<protein>
    <recommendedName>
        <fullName evidence="3">Protein BFR2</fullName>
    </recommendedName>
</protein>
<evidence type="ECO:0000256" key="12">
    <source>
        <dbReference type="SAM" id="MobiDB-lite"/>
    </source>
</evidence>
<evidence type="ECO:0000256" key="10">
    <source>
        <dbReference type="ARBA" id="ARBA00023121"/>
    </source>
</evidence>
<feature type="compositionally biased region" description="Polar residues" evidence="12">
    <location>
        <begin position="1442"/>
        <end position="1460"/>
    </location>
</feature>
<dbReference type="Gene3D" id="3.30.30.30">
    <property type="match status" value="1"/>
</dbReference>
<keyword evidence="4" id="KW-0813">Transport</keyword>
<evidence type="ECO:0000313" key="15">
    <source>
        <dbReference type="Proteomes" id="UP000815677"/>
    </source>
</evidence>
<keyword evidence="5" id="KW-0547">Nucleotide-binding</keyword>
<dbReference type="Gene3D" id="3.90.640.10">
    <property type="entry name" value="Actin, Chain A, domain 4"/>
    <property type="match status" value="1"/>
</dbReference>
<evidence type="ECO:0000259" key="13">
    <source>
        <dbReference type="PROSITE" id="PS50195"/>
    </source>
</evidence>
<feature type="region of interest" description="Disordered" evidence="12">
    <location>
        <begin position="655"/>
        <end position="727"/>
    </location>
</feature>
<comment type="similarity">
    <text evidence="2">Belongs to the sorting nexin family.</text>
</comment>
<dbReference type="SUPFAM" id="SSF53067">
    <property type="entry name" value="Actin-like ATPase domain"/>
    <property type="match status" value="2"/>
</dbReference>
<evidence type="ECO:0000256" key="7">
    <source>
        <dbReference type="ARBA" id="ARBA00022840"/>
    </source>
</evidence>
<keyword evidence="10" id="KW-0446">Lipid-binding</keyword>
<dbReference type="InterPro" id="IPR044106">
    <property type="entry name" value="PX_Snx41/Atg20"/>
</dbReference>
<dbReference type="InterPro" id="IPR012617">
    <property type="entry name" value="AATF_C"/>
</dbReference>
<evidence type="ECO:0000256" key="11">
    <source>
        <dbReference type="ARBA" id="ARBA00023136"/>
    </source>
</evidence>
<feature type="compositionally biased region" description="Basic and acidic residues" evidence="12">
    <location>
        <begin position="1408"/>
        <end position="1426"/>
    </location>
</feature>
<dbReference type="InterPro" id="IPR027267">
    <property type="entry name" value="AH/BAR_dom_sf"/>
</dbReference>
<feature type="region of interest" description="Disordered" evidence="12">
    <location>
        <begin position="1403"/>
        <end position="1478"/>
    </location>
</feature>
<evidence type="ECO:0000313" key="14">
    <source>
        <dbReference type="EMBL" id="GAT42940.1"/>
    </source>
</evidence>
<name>A0ABQ0KVU3_MYCCL</name>
<evidence type="ECO:0000256" key="1">
    <source>
        <dbReference type="ARBA" id="ARBA00004481"/>
    </source>
</evidence>
<dbReference type="SUPFAM" id="SSF64268">
    <property type="entry name" value="PX domain"/>
    <property type="match status" value="1"/>
</dbReference>
<sequence length="1614" mass="176874">MAKPNGTAAPTPPPATAKTNIPAVVGINFGNSYASIAVYTKEGQAECIANENGERQIACAVSFHGEEIYVGNQAMPQLVKNAQNTITGFRNLLGKKFSEIDQSTALKSAPIIQHPTEPDTPAYEVEILQPAPTPLPLSAAPTPAASHAATPRSEPIPAKRILTPQEVATMFLSSLLQSATDFLGKPILGAVINSPPSFSQIQKDALKKAAEDAGVRVLQLLDEPSAVLTATTSPHWPGGAEDRTQLIIDVGASSLSLAVVALRSGLGYIQGSRHTNNVANVGGDALTALLVKYFSKEFTKKTKVDFPNPPSSKEDIRATTKLVLALEHTKRTLSASPAPASLSVESLHSGNDYTATIARMRFDLLAAPVYNTISSEIKSLLESISLDSHDIDEVAYVGGTACLPGLDSHLLNSVGFPETVKTCFSNLTMGSGAVGDPTGVLSVGCALQAALLLEIQKSPELLAAFEQSPAVKTSARTIGMLFPTGQEEHEMGGLFIAVLHKNTPLPARRVFELEVTLSGGESDKATKFAFELWEVEERIHVEKIAPPKPEEPLEDDDDEEEEPEEVKTKKFEKAGCLGVLFGETKGTASKGKKGTYTANIRVEFILTEETLALLAEAAPVDLDPEDVLARSEPLQDLEPVREHYVDVGPSTLRKLQSVADPKYDGVKTSRKQLMEESDHESSDNDDDDEKVPSDSEGSASEDEEDEGPQTPPDDLSTSLQKTLDADRKKGKAVAQQIATWETLLDARIGLQKAVSVSQKLPSSSQLSQYTEVKECREALDKMLDEAFLLSDELFDLQEKLLTANDSAIPPPRKRRRIEPDASLADLSGELYAATDAASALEHAYHQHLVQNLNKWSSKIQAVAPAALLPSNRNAFSSRNSQNLKSAVQLIDEALLDHRKLVARTQVRRSKGLRLGEGEEMEEDEDAVDVEMFDDTDFYQQLLRDVIDSRSGGAAGADNWMALQRQRKAKKKVDNKASKGRKIRYETHEKLQNFMVPVLVPGLWHEEQIDELFSSLLGRGFEGALGKDVEETGEEDLRGFRIFGTMDAFEEDMNPFEDSERTSSPPVHIDLSNPPSPPSVPRQLSPTTPTNPFPSPGTHRAPPSTFKSDFCCTRDRVLHSGDDIEILITDAQKTSISSTSPYIVYVIQTGTAEARHRYSEFESLRLNLVKLYPTLIIPPIPSKQTIGDYAVKQAKAKEDAALIARRKRMLQTFLNRIARHPILSNDHVFHRFLDGEVSWNEVLNSPPISLLPKNILKAPSHNPTDQNASPAYAALPNPSAAHPLRHPDQRFMDSEAFTIKFANHVSGPMEKVTRRTLKRWADQAQDHADLGAALNAFSLHETGELSSAVEKTGQAIDATYISTTKLLQELEQNWAEPLHEYTQFASIIKKLLAYRHQKHVQYEMTQDSLESKREQLDELEKSEREAQRLAQALGRGRVASDPSAPSQEQDGVSPAQDQAQSAYLPPHPGPSPSRRRAPGMGFLNALSYTLHGMMDVDPETARRNGITKSRENISQLEDALHLAAQDLKYSSSTIQADLDRFQRQKVADLREMAISMARSHRDWCKKNLEAWEEAKREIEKIPEHPNQPPPAEAGPLTASGPTPARRDSTATVNGR</sequence>
<dbReference type="EMBL" id="DF838442">
    <property type="protein sequence ID" value="GAT42940.1"/>
    <property type="molecule type" value="Genomic_DNA"/>
</dbReference>
<comment type="subcellular location">
    <subcellularLocation>
        <location evidence="1">Endosome membrane</location>
        <topology evidence="1">Peripheral membrane protein</topology>
    </subcellularLocation>
</comment>